<name>A0A8J8SIR1_9FIRM</name>
<keyword evidence="3 6" id="KW-0378">Hydrolase</keyword>
<evidence type="ECO:0000256" key="4">
    <source>
        <dbReference type="ARBA" id="ARBA00022837"/>
    </source>
</evidence>
<dbReference type="InterPro" id="IPR024607">
    <property type="entry name" value="Sulfatase_CS"/>
</dbReference>
<sequence>MEKKQIVLIMTDTQRKDMLSVYNKQEDMHTPNLDKLAKTGKRFEKAYTCQPVCGPARSALFTGTYPHTNGMVANSMAFNGHTRTIGQHLSEAAIHSAYIGKWHLDGGDYFGDGVCPDGWDADYWYDMCNYLEEMNDDDRYRSRQFGTCFEGEGIQETFTYAHKCTEKAMDFIKKNKDKDYFLVVSYDEPHHPFLSPQGYFEPFEGKSYLEKANQDMDLSSLPEHVQVWAKSCGGGKGDVRGLLGCNAYVDYEIGHLMGCIEDHAEHAMVIYTSDHGDSLGSHGINSKGPAMYDEITNIPFIMAWKDNIPEETIDDLPASHIDVVPTVLDYFDIEKPLYLTGSSLIPRVLGKESKDTKAFIEFTRYEIDHDGFGGYQPIRSVVDKRFKLVISLMTQDELYDMEKDPQEMHNLIGDPQYHGIRNELHDAILQWMDETRDPYRGYYWERRPWREDAPEATWDHHGMTRQRYTRTDEVRQLDYSTGLAITEFTRPK</sequence>
<dbReference type="InterPro" id="IPR017850">
    <property type="entry name" value="Alkaline_phosphatase_core_sf"/>
</dbReference>
<comment type="similarity">
    <text evidence="1">Belongs to the sulfatase family.</text>
</comment>
<dbReference type="SUPFAM" id="SSF53649">
    <property type="entry name" value="Alkaline phosphatase-like"/>
    <property type="match status" value="1"/>
</dbReference>
<evidence type="ECO:0000256" key="1">
    <source>
        <dbReference type="ARBA" id="ARBA00008779"/>
    </source>
</evidence>
<dbReference type="InterPro" id="IPR050738">
    <property type="entry name" value="Sulfatase"/>
</dbReference>
<evidence type="ECO:0000259" key="5">
    <source>
        <dbReference type="Pfam" id="PF00884"/>
    </source>
</evidence>
<dbReference type="EMBL" id="CP058649">
    <property type="protein sequence ID" value="QUI25195.1"/>
    <property type="molecule type" value="Genomic_DNA"/>
</dbReference>
<dbReference type="Proteomes" id="UP000683246">
    <property type="component" value="Chromosome"/>
</dbReference>
<evidence type="ECO:0000256" key="2">
    <source>
        <dbReference type="ARBA" id="ARBA00022723"/>
    </source>
</evidence>
<keyword evidence="7" id="KW-1185">Reference proteome</keyword>
<dbReference type="RefSeq" id="WP_212695894.1">
    <property type="nucleotide sequence ID" value="NZ_CP058649.1"/>
</dbReference>
<dbReference type="InterPro" id="IPR000917">
    <property type="entry name" value="Sulfatase_N"/>
</dbReference>
<gene>
    <name evidence="6" type="ORF">HZI73_24135</name>
</gene>
<feature type="domain" description="Sulfatase N-terminal" evidence="5">
    <location>
        <begin position="5"/>
        <end position="333"/>
    </location>
</feature>
<dbReference type="PROSITE" id="PS00523">
    <property type="entry name" value="SULFATASE_1"/>
    <property type="match status" value="1"/>
</dbReference>
<evidence type="ECO:0000313" key="7">
    <source>
        <dbReference type="Proteomes" id="UP000683246"/>
    </source>
</evidence>
<dbReference type="Gene3D" id="3.40.720.10">
    <property type="entry name" value="Alkaline Phosphatase, subunit A"/>
    <property type="match status" value="1"/>
</dbReference>
<evidence type="ECO:0000256" key="3">
    <source>
        <dbReference type="ARBA" id="ARBA00022801"/>
    </source>
</evidence>
<reference evidence="6" key="1">
    <citation type="submission" date="2020-07" db="EMBL/GenBank/DDBJ databases">
        <title>Vallitalea pronyensis genome.</title>
        <authorList>
            <person name="Postec A."/>
        </authorList>
    </citation>
    <scope>NUCLEOTIDE SEQUENCE</scope>
    <source>
        <strain evidence="6">FatNI3</strain>
    </source>
</reference>
<dbReference type="GO" id="GO:0046872">
    <property type="term" value="F:metal ion binding"/>
    <property type="evidence" value="ECO:0007669"/>
    <property type="project" value="UniProtKB-KW"/>
</dbReference>
<keyword evidence="4" id="KW-0106">Calcium</keyword>
<protein>
    <submittedName>
        <fullName evidence="6">Sulfatase-like hydrolase/transferase</fullName>
    </submittedName>
</protein>
<dbReference type="GO" id="GO:0004065">
    <property type="term" value="F:arylsulfatase activity"/>
    <property type="evidence" value="ECO:0007669"/>
    <property type="project" value="TreeGrafter"/>
</dbReference>
<proteinExistence type="inferred from homology"/>
<dbReference type="PANTHER" id="PTHR42693">
    <property type="entry name" value="ARYLSULFATASE FAMILY MEMBER"/>
    <property type="match status" value="1"/>
</dbReference>
<organism evidence="6 7">
    <name type="scientific">Vallitalea pronyensis</name>
    <dbReference type="NCBI Taxonomy" id="1348613"/>
    <lineage>
        <taxon>Bacteria</taxon>
        <taxon>Bacillati</taxon>
        <taxon>Bacillota</taxon>
        <taxon>Clostridia</taxon>
        <taxon>Lachnospirales</taxon>
        <taxon>Vallitaleaceae</taxon>
        <taxon>Vallitalea</taxon>
    </lineage>
</organism>
<dbReference type="AlphaFoldDB" id="A0A8J8SIR1"/>
<keyword evidence="2" id="KW-0479">Metal-binding</keyword>
<evidence type="ECO:0000313" key="6">
    <source>
        <dbReference type="EMBL" id="QUI25195.1"/>
    </source>
</evidence>
<dbReference type="KEGG" id="vpy:HZI73_24135"/>
<dbReference type="Pfam" id="PF00884">
    <property type="entry name" value="Sulfatase"/>
    <property type="match status" value="1"/>
</dbReference>
<accession>A0A8J8SIR1</accession>
<dbReference type="PANTHER" id="PTHR42693:SF27">
    <property type="entry name" value="ARYLSULFATASE B [PRECURSOR]"/>
    <property type="match status" value="1"/>
</dbReference>